<keyword evidence="3" id="KW-1185">Reference proteome</keyword>
<accession>A0A402CBU0</accession>
<dbReference type="Proteomes" id="UP000287519">
    <property type="component" value="Unassembled WGS sequence"/>
</dbReference>
<sequence length="192" mass="20773">MRWLGAEFGRENALSTGYGRAYQKSVFFVLRVAVSLPKLLEQCDGDNTPSLMWCSLGVLRGVVQTRRGETNAHDHPNQPSGRRASRSANRLGHPGPLPGSRSRSTLCTRCGTAQGRNHLPALPGIDAVRSRCTRQPCRVRRVGWHDGTSTPGVAQAAPRGGIMVRFLRSSAAAPVRCLRFGIGFAVRKNTGG</sequence>
<evidence type="ECO:0000313" key="3">
    <source>
        <dbReference type="Proteomes" id="UP000287519"/>
    </source>
</evidence>
<proteinExistence type="predicted"/>
<gene>
    <name evidence="2" type="ORF">Rhow_004710</name>
</gene>
<reference evidence="2 3" key="1">
    <citation type="submission" date="2018-11" db="EMBL/GenBank/DDBJ databases">
        <title>Microbial catabolism of amino acid.</title>
        <authorList>
            <person name="Hibi M."/>
            <person name="Ogawa J."/>
        </authorList>
    </citation>
    <scope>NUCLEOTIDE SEQUENCE [LARGE SCALE GENOMIC DNA]</scope>
    <source>
        <strain evidence="2 3">C31-06</strain>
    </source>
</reference>
<organism evidence="2 3">
    <name type="scientific">Rhodococcus wratislaviensis</name>
    <name type="common">Tsukamurella wratislaviensis</name>
    <dbReference type="NCBI Taxonomy" id="44752"/>
    <lineage>
        <taxon>Bacteria</taxon>
        <taxon>Bacillati</taxon>
        <taxon>Actinomycetota</taxon>
        <taxon>Actinomycetes</taxon>
        <taxon>Mycobacteriales</taxon>
        <taxon>Nocardiaceae</taxon>
        <taxon>Rhodococcus</taxon>
    </lineage>
</organism>
<feature type="region of interest" description="Disordered" evidence="1">
    <location>
        <begin position="68"/>
        <end position="104"/>
    </location>
</feature>
<evidence type="ECO:0000313" key="2">
    <source>
        <dbReference type="EMBL" id="GCE41051.1"/>
    </source>
</evidence>
<name>A0A402CBU0_RHOWR</name>
<comment type="caution">
    <text evidence="2">The sequence shown here is derived from an EMBL/GenBank/DDBJ whole genome shotgun (WGS) entry which is preliminary data.</text>
</comment>
<evidence type="ECO:0000256" key="1">
    <source>
        <dbReference type="SAM" id="MobiDB-lite"/>
    </source>
</evidence>
<dbReference type="EMBL" id="BHYM01000040">
    <property type="protein sequence ID" value="GCE41051.1"/>
    <property type="molecule type" value="Genomic_DNA"/>
</dbReference>
<dbReference type="AlphaFoldDB" id="A0A402CBU0"/>
<protein>
    <submittedName>
        <fullName evidence="2">WhiB-type transcription regulator</fullName>
    </submittedName>
</protein>